<sequence>MARSSGVRGRRIGSGPAGESERGGDLVARVAVTFWCAGGHSTRTMFAAEAVAPATWDCHGCGMPAGQDRDNPPPALRVEPYKTHLAYVRERRSDADAEIILAQALARLRGTS</sequence>
<proteinExistence type="inferred from homology"/>
<dbReference type="GO" id="GO:0008270">
    <property type="term" value="F:zinc ion binding"/>
    <property type="evidence" value="ECO:0007669"/>
    <property type="project" value="UniProtKB-UniRule"/>
</dbReference>
<comment type="subunit">
    <text evidence="1">Forms a complex with the RNAP catalytic core and with free principal sigma factors.</text>
</comment>
<gene>
    <name evidence="1" type="primary">rbpA</name>
    <name evidence="3" type="ORF">KDK95_12250</name>
</gene>
<reference evidence="3" key="1">
    <citation type="submission" date="2021-04" db="EMBL/GenBank/DDBJ databases">
        <title>Genome based classification of Actinospica acidithermotolerans sp. nov., an actinobacterium isolated from an Indonesian hot spring.</title>
        <authorList>
            <person name="Kusuma A.B."/>
            <person name="Putra K.E."/>
            <person name="Nafisah S."/>
            <person name="Loh J."/>
            <person name="Nouioui I."/>
            <person name="Goodfellow M."/>
        </authorList>
    </citation>
    <scope>NUCLEOTIDE SEQUENCE</scope>
    <source>
        <strain evidence="3">MGRD01-02</strain>
    </source>
</reference>
<keyword evidence="1" id="KW-0862">Zinc</keyword>
<comment type="caution">
    <text evidence="3">The sequence shown here is derived from an EMBL/GenBank/DDBJ whole genome shotgun (WGS) entry which is preliminary data.</text>
</comment>
<dbReference type="Pfam" id="PF13397">
    <property type="entry name" value="RbpA"/>
    <property type="match status" value="1"/>
</dbReference>
<comment type="function">
    <text evidence="1">Binds to RNA polymerase (RNAP), stimulating transcription from principal, but not alternative sigma factor promoters.</text>
</comment>
<name>A0A941EB62_9ACTN</name>
<keyword evidence="1" id="KW-0479">Metal-binding</keyword>
<feature type="binding site" evidence="1">
    <location>
        <position position="40"/>
    </location>
    <ligand>
        <name>Zn(2+)</name>
        <dbReference type="ChEBI" id="CHEBI:29105"/>
    </ligand>
</feature>
<keyword evidence="1" id="KW-0804">Transcription</keyword>
<dbReference type="HAMAP" id="MF_01483">
    <property type="entry name" value="RbpA"/>
    <property type="match status" value="1"/>
</dbReference>
<feature type="binding site" evidence="1">
    <location>
        <position position="61"/>
    </location>
    <ligand>
        <name>Zn(2+)</name>
        <dbReference type="ChEBI" id="CHEBI:29105"/>
    </ligand>
</feature>
<comment type="similarity">
    <text evidence="1">Belongs to the RNA polymerase-binding protein RbpA family.</text>
</comment>
<dbReference type="RefSeq" id="WP_212518224.1">
    <property type="nucleotide sequence ID" value="NZ_JAGSOH010000027.1"/>
</dbReference>
<organism evidence="3 4">
    <name type="scientific">Actinospica acidithermotolerans</name>
    <dbReference type="NCBI Taxonomy" id="2828514"/>
    <lineage>
        <taxon>Bacteria</taxon>
        <taxon>Bacillati</taxon>
        <taxon>Actinomycetota</taxon>
        <taxon>Actinomycetes</taxon>
        <taxon>Catenulisporales</taxon>
        <taxon>Actinospicaceae</taxon>
        <taxon>Actinospica</taxon>
    </lineage>
</organism>
<dbReference type="EMBL" id="JAGSOH010000027">
    <property type="protein sequence ID" value="MBR7827080.1"/>
    <property type="molecule type" value="Genomic_DNA"/>
</dbReference>
<evidence type="ECO:0000256" key="2">
    <source>
        <dbReference type="SAM" id="MobiDB-lite"/>
    </source>
</evidence>
<protein>
    <recommendedName>
        <fullName evidence="1">RNA polymerase-binding protein RbpA</fullName>
    </recommendedName>
</protein>
<evidence type="ECO:0000313" key="4">
    <source>
        <dbReference type="Proteomes" id="UP000676325"/>
    </source>
</evidence>
<dbReference type="Gene3D" id="2.20.28.270">
    <property type="entry name" value="RNA polymerase-binding protein A"/>
    <property type="match status" value="1"/>
</dbReference>
<dbReference type="GO" id="GO:0045893">
    <property type="term" value="P:positive regulation of DNA-templated transcription"/>
    <property type="evidence" value="ECO:0007669"/>
    <property type="project" value="UniProtKB-UniRule"/>
</dbReference>
<dbReference type="AlphaFoldDB" id="A0A941EB62"/>
<feature type="binding site" evidence="1">
    <location>
        <position position="36"/>
    </location>
    <ligand>
        <name>Zn(2+)</name>
        <dbReference type="ChEBI" id="CHEBI:29105"/>
    </ligand>
</feature>
<comment type="cofactor">
    <cofactor evidence="1">
        <name>Zn(2+)</name>
        <dbReference type="ChEBI" id="CHEBI:29105"/>
    </cofactor>
    <text evidence="1">Bind 1 Zn(2+) per subunit.</text>
</comment>
<feature type="region of interest" description="Disordered" evidence="2">
    <location>
        <begin position="1"/>
        <end position="23"/>
    </location>
</feature>
<keyword evidence="4" id="KW-1185">Reference proteome</keyword>
<evidence type="ECO:0000256" key="1">
    <source>
        <dbReference type="HAMAP-Rule" id="MF_01483"/>
    </source>
</evidence>
<dbReference type="InterPro" id="IPR038638">
    <property type="entry name" value="RbpA_sf"/>
</dbReference>
<dbReference type="GO" id="GO:0001000">
    <property type="term" value="F:bacterial-type RNA polymerase core enzyme binding"/>
    <property type="evidence" value="ECO:0007669"/>
    <property type="project" value="UniProtKB-UniRule"/>
</dbReference>
<dbReference type="InterPro" id="IPR025182">
    <property type="entry name" value="RNApol-bd_RbpA"/>
</dbReference>
<feature type="binding site" evidence="1">
    <location>
        <position position="58"/>
    </location>
    <ligand>
        <name>Zn(2+)</name>
        <dbReference type="ChEBI" id="CHEBI:29105"/>
    </ligand>
</feature>
<keyword evidence="1" id="KW-0805">Transcription regulation</keyword>
<dbReference type="Proteomes" id="UP000676325">
    <property type="component" value="Unassembled WGS sequence"/>
</dbReference>
<evidence type="ECO:0000313" key="3">
    <source>
        <dbReference type="EMBL" id="MBR7827080.1"/>
    </source>
</evidence>
<accession>A0A941EB62</accession>